<dbReference type="RefSeq" id="WP_237782771.1">
    <property type="nucleotide sequence ID" value="NZ_CAUPQF010000013.1"/>
</dbReference>
<dbReference type="InterPro" id="IPR023381">
    <property type="entry name" value="YP001051499.1-like_dom_sf"/>
</dbReference>
<dbReference type="EMBL" id="JABZGR010000016">
    <property type="protein sequence ID" value="MBF0970585.1"/>
    <property type="molecule type" value="Genomic_DNA"/>
</dbReference>
<organism evidence="1 2">
    <name type="scientific">Alloprevotella tannerae</name>
    <dbReference type="NCBI Taxonomy" id="76122"/>
    <lineage>
        <taxon>Bacteria</taxon>
        <taxon>Pseudomonadati</taxon>
        <taxon>Bacteroidota</taxon>
        <taxon>Bacteroidia</taxon>
        <taxon>Bacteroidales</taxon>
        <taxon>Prevotellaceae</taxon>
        <taxon>Alloprevotella</taxon>
    </lineage>
</organism>
<evidence type="ECO:0000313" key="1">
    <source>
        <dbReference type="EMBL" id="MBF0970585.1"/>
    </source>
</evidence>
<dbReference type="Proteomes" id="UP000704068">
    <property type="component" value="Unassembled WGS sequence"/>
</dbReference>
<comment type="caution">
    <text evidence="1">The sequence shown here is derived from an EMBL/GenBank/DDBJ whole genome shotgun (WGS) entry which is preliminary data.</text>
</comment>
<accession>A0A929WXT6</accession>
<protein>
    <recommendedName>
        <fullName evidence="3">DUF416 family protein</fullName>
    </recommendedName>
</protein>
<reference evidence="1" key="1">
    <citation type="submission" date="2020-04" db="EMBL/GenBank/DDBJ databases">
        <title>Deep metagenomics examines the oral microbiome during advanced dental caries in children, revealing novel taxa and co-occurrences with host molecules.</title>
        <authorList>
            <person name="Baker J.L."/>
            <person name="Morton J.T."/>
            <person name="Dinis M."/>
            <person name="Alvarez R."/>
            <person name="Tran N.C."/>
            <person name="Knight R."/>
            <person name="Edlund A."/>
        </authorList>
    </citation>
    <scope>NUCLEOTIDE SEQUENCE</scope>
    <source>
        <strain evidence="1">JCVI_34_bin.1</strain>
    </source>
</reference>
<evidence type="ECO:0008006" key="3">
    <source>
        <dbReference type="Google" id="ProtNLM"/>
    </source>
</evidence>
<sequence>MNEAIENIIVALPPHKQLLFGTCCLKRIENHLYKFLEDRSEKSASIAVSALTDVLFLGCLLDNFASIGTMFTEEEQTFIDSLIPDTDVDGSKGAVFAQNAAIALAYCIRFAKEHNSDFINYCGLKLLETVDVMGFDTKEKGQSDRLVWQEIAVQQKIVKLVDAMSDNFDEADLEALKETIRLLAVG</sequence>
<evidence type="ECO:0000313" key="2">
    <source>
        <dbReference type="Proteomes" id="UP000704068"/>
    </source>
</evidence>
<name>A0A929WXT6_9BACT</name>
<gene>
    <name evidence="1" type="ORF">HXK21_06035</name>
</gene>
<dbReference type="Gene3D" id="1.20.1590.10">
    <property type="entry name" value="YP_001051499.1 domain like"/>
    <property type="match status" value="1"/>
</dbReference>
<dbReference type="AlphaFoldDB" id="A0A929WXT6"/>
<proteinExistence type="predicted"/>